<dbReference type="InterPro" id="IPR015590">
    <property type="entry name" value="Aldehyde_DH_dom"/>
</dbReference>
<dbReference type="AlphaFoldDB" id="A0A6J6XVF6"/>
<dbReference type="Gene3D" id="3.40.605.10">
    <property type="entry name" value="Aldehyde Dehydrogenase, Chain A, domain 1"/>
    <property type="match status" value="1"/>
</dbReference>
<accession>A0A6J6XVF6</accession>
<evidence type="ECO:0000313" key="4">
    <source>
        <dbReference type="EMBL" id="CAB4797667.1"/>
    </source>
</evidence>
<evidence type="ECO:0000256" key="2">
    <source>
        <dbReference type="ARBA" id="ARBA00023002"/>
    </source>
</evidence>
<dbReference type="InterPro" id="IPR016163">
    <property type="entry name" value="Ald_DH_C"/>
</dbReference>
<gene>
    <name evidence="4" type="ORF">UFOPK2992_00833</name>
</gene>
<dbReference type="SUPFAM" id="SSF53720">
    <property type="entry name" value="ALDH-like"/>
    <property type="match status" value="1"/>
</dbReference>
<reference evidence="4" key="1">
    <citation type="submission" date="2020-05" db="EMBL/GenBank/DDBJ databases">
        <authorList>
            <person name="Chiriac C."/>
            <person name="Salcher M."/>
            <person name="Ghai R."/>
            <person name="Kavagutti S V."/>
        </authorList>
    </citation>
    <scope>NUCLEOTIDE SEQUENCE</scope>
</reference>
<dbReference type="Gene3D" id="3.40.309.10">
    <property type="entry name" value="Aldehyde Dehydrogenase, Chain A, domain 2"/>
    <property type="match status" value="1"/>
</dbReference>
<feature type="domain" description="Aldehyde dehydrogenase" evidence="3">
    <location>
        <begin position="13"/>
        <end position="482"/>
    </location>
</feature>
<evidence type="ECO:0000256" key="1">
    <source>
        <dbReference type="ARBA" id="ARBA00009986"/>
    </source>
</evidence>
<sequence length="486" mass="51442">MSKHYRLLIGGEWVDGANGTYSIVNPATEEIVGEAPEASVDQALAAARAAQEAFPKWASTPPAERARLLDAVTTKLRERAGDLVPLIISETGATATVGSRMQVPVAIERFERYSRGAMKDLNIPLSPSPTQATPLAPGGLIGAVVNRQPVGVVACISPYNFPLVNMVGKIAPALAVGCTVVMKPAPQDPLAVIELAEIMHEVGFPPGVINVITSSRPEPSVALTETRDVDMVSFTGSTGVGERIFEAGGKTMKRLLLELGGKGAGLVLADANLDVAVGAIGSVWSFHTGQICTAPTRAIVHRSRYDELVTRLTAYASHLKVGDPTAADTLVGPVISAAQRDRIEGYIAAGANEGAEIVVDGRRPAHMDRGFYVAPTLLANCRQGMTPVQEEIFGPVVVVVPFDEDDEAISIANSTDFGLYDYVFSTDSDRAYRTAKQLRSGNVGINTAQRNHDAPFGGFKMSGVGRDGGDFGMIAYTEMQTIVWPG</sequence>
<proteinExistence type="inferred from homology"/>
<dbReference type="EMBL" id="CAFAAI010000127">
    <property type="protein sequence ID" value="CAB4797667.1"/>
    <property type="molecule type" value="Genomic_DNA"/>
</dbReference>
<name>A0A6J6XVF6_9ZZZZ</name>
<dbReference type="GO" id="GO:0016620">
    <property type="term" value="F:oxidoreductase activity, acting on the aldehyde or oxo group of donors, NAD or NADP as acceptor"/>
    <property type="evidence" value="ECO:0007669"/>
    <property type="project" value="InterPro"/>
</dbReference>
<evidence type="ECO:0000259" key="3">
    <source>
        <dbReference type="Pfam" id="PF00171"/>
    </source>
</evidence>
<comment type="similarity">
    <text evidence="1">Belongs to the aldehyde dehydrogenase family.</text>
</comment>
<dbReference type="Pfam" id="PF00171">
    <property type="entry name" value="Aldedh"/>
    <property type="match status" value="1"/>
</dbReference>
<dbReference type="FunFam" id="3.40.605.10:FF:000007">
    <property type="entry name" value="NAD/NADP-dependent betaine aldehyde dehydrogenase"/>
    <property type="match status" value="1"/>
</dbReference>
<organism evidence="4">
    <name type="scientific">freshwater metagenome</name>
    <dbReference type="NCBI Taxonomy" id="449393"/>
    <lineage>
        <taxon>unclassified sequences</taxon>
        <taxon>metagenomes</taxon>
        <taxon>ecological metagenomes</taxon>
    </lineage>
</organism>
<dbReference type="InterPro" id="IPR016162">
    <property type="entry name" value="Ald_DH_N"/>
</dbReference>
<dbReference type="PANTHER" id="PTHR42804">
    <property type="entry name" value="ALDEHYDE DEHYDROGENASE"/>
    <property type="match status" value="1"/>
</dbReference>
<dbReference type="PANTHER" id="PTHR42804:SF1">
    <property type="entry name" value="ALDEHYDE DEHYDROGENASE-RELATED"/>
    <property type="match status" value="1"/>
</dbReference>
<keyword evidence="2" id="KW-0560">Oxidoreductase</keyword>
<dbReference type="InterPro" id="IPR016161">
    <property type="entry name" value="Ald_DH/histidinol_DH"/>
</dbReference>
<protein>
    <submittedName>
        <fullName evidence="4">Unannotated protein</fullName>
    </submittedName>
</protein>
<dbReference type="FunFam" id="3.40.309.10:FF:000012">
    <property type="entry name" value="Betaine aldehyde dehydrogenase"/>
    <property type="match status" value="1"/>
</dbReference>